<evidence type="ECO:0000256" key="2">
    <source>
        <dbReference type="ARBA" id="ARBA00017947"/>
    </source>
</evidence>
<proteinExistence type="inferred from homology"/>
<evidence type="ECO:0000313" key="6">
    <source>
        <dbReference type="EMBL" id="GCB80437.1"/>
    </source>
</evidence>
<dbReference type="STRING" id="75743.A0A401Q509"/>
<dbReference type="Gene3D" id="1.10.150.780">
    <property type="entry name" value="Vps16, C-terminal region"/>
    <property type="match status" value="1"/>
</dbReference>
<dbReference type="InterPro" id="IPR038132">
    <property type="entry name" value="Vps16_C_sf"/>
</dbReference>
<dbReference type="GO" id="GO:0010008">
    <property type="term" value="C:endosome membrane"/>
    <property type="evidence" value="ECO:0007669"/>
    <property type="project" value="UniProtKB-ARBA"/>
</dbReference>
<evidence type="ECO:0000256" key="1">
    <source>
        <dbReference type="ARBA" id="ARBA00009250"/>
    </source>
</evidence>
<dbReference type="OMA" id="WCGDDCL"/>
<dbReference type="PANTHER" id="PTHR12811:SF0">
    <property type="entry name" value="VACUOLAR PROTEIN SORTING-ASSOCIATED PROTEIN 16 HOMOLOG"/>
    <property type="match status" value="1"/>
</dbReference>
<evidence type="ECO:0000256" key="3">
    <source>
        <dbReference type="ARBA" id="ARBA00061859"/>
    </source>
</evidence>
<dbReference type="InterPro" id="IPR006926">
    <property type="entry name" value="Vps16_N"/>
</dbReference>
<evidence type="ECO:0000313" key="7">
    <source>
        <dbReference type="Proteomes" id="UP000288216"/>
    </source>
</evidence>
<comment type="caution">
    <text evidence="6">The sequence shown here is derived from an EMBL/GenBank/DDBJ whole genome shotgun (WGS) entry which is preliminary data.</text>
</comment>
<keyword evidence="7" id="KW-1185">Reference proteome</keyword>
<protein>
    <recommendedName>
        <fullName evidence="2">Vacuolar protein sorting-associated protein 16 homolog</fullName>
    </recommendedName>
</protein>
<dbReference type="GO" id="GO:0003779">
    <property type="term" value="F:actin binding"/>
    <property type="evidence" value="ECO:0007669"/>
    <property type="project" value="TreeGrafter"/>
</dbReference>
<dbReference type="Proteomes" id="UP000288216">
    <property type="component" value="Unassembled WGS sequence"/>
</dbReference>
<dbReference type="EMBL" id="BFAA01010953">
    <property type="protein sequence ID" value="GCB80437.1"/>
    <property type="molecule type" value="Genomic_DNA"/>
</dbReference>
<sequence length="788" mass="90127">WKSGIVVHIGWTTREDLLFIQDDGTVLIHDIFGTFKRHFSMGNEVLQNRVMEAKIFFTPYGSGVAILTGAFRFTLATNIDDLKLRRFPEVPGLQHPPTCWAVLVQDRQTKIVLANGKDLFILDNASCRAVTPPGLGPQACTFTQIAISFNYKRLALFTDTGNIWMGSSSLKDKLCVVDTNLQTPPKQFVWCNRPKSNNPSVVGIWDKLLLIAGNSKETIKYPYAVTAKAVMALLCSQVKWHLERLIKSRFYQDEDVHLVPEVDGVRIISSSSHEFLHEVPPACQDIFRIASMAPGALLLEAHKEYEKESQKSDEYLREIKEQNLLFEAVEQCIEAAGNEYEPEMQKSLLRAASFGKCFISNFPPDTFVKMARDLRVLNAIRDYTIGIPLSYPQYKQLTIEVLIDRLVLRRLYPLAINICKYMKISEFQGASRILAHWACYKVQQKEEPDDNIARAINNKLGDTPGISYSEIAAKAYECGRTELAIKLLEYEPRSGEQVPLLLKMKRSQLALLKAIESGDTDLVYTVVTYLKNEMNRGDFFMTLQNQPVALSLYRQFCKHQEPETLKDLFNQDDNHQELGNFYVRSSYSNETTIEGRVAALQNAVDEYNKAKNEFAAKITEEQIKLVRCQFRLQKESAKTLLDLPLHETVSTLLLESKHKQAEQLYKDFKIPDKRFWWLKITALAKKEDWEELERFSKSKKSPIGYMPFVEICVKHHNKYEAKKYVAKVSPEQKVKGYIMVGDLEQAVEAATERKNESELNTILSKCTPATDQLIIEKINRAKTQILKK</sequence>
<dbReference type="OrthoDB" id="1792at2759"/>
<dbReference type="FunFam" id="1.10.150.780:FF:000001">
    <property type="entry name" value="Vacuolar protein sorting-associated protein 16 homolog"/>
    <property type="match status" value="1"/>
</dbReference>
<feature type="non-terminal residue" evidence="6">
    <location>
        <position position="1"/>
    </location>
</feature>
<name>A0A401Q509_SCYTO</name>
<dbReference type="GO" id="GO:0005765">
    <property type="term" value="C:lysosomal membrane"/>
    <property type="evidence" value="ECO:0007669"/>
    <property type="project" value="TreeGrafter"/>
</dbReference>
<dbReference type="GO" id="GO:0042144">
    <property type="term" value="P:vacuole fusion, non-autophagic"/>
    <property type="evidence" value="ECO:0007669"/>
    <property type="project" value="TreeGrafter"/>
</dbReference>
<feature type="domain" description="Vps16 N-terminal" evidence="5">
    <location>
        <begin position="248"/>
        <end position="368"/>
    </location>
</feature>
<dbReference type="PIRSF" id="PIRSF007949">
    <property type="entry name" value="VPS16"/>
    <property type="match status" value="1"/>
</dbReference>
<dbReference type="InterPro" id="IPR006925">
    <property type="entry name" value="Vps16_C"/>
</dbReference>
<feature type="domain" description="Vps16 N-terminal" evidence="5">
    <location>
        <begin position="1"/>
        <end position="228"/>
    </location>
</feature>
<evidence type="ECO:0000259" key="4">
    <source>
        <dbReference type="Pfam" id="PF04840"/>
    </source>
</evidence>
<dbReference type="AlphaFoldDB" id="A0A401Q509"/>
<dbReference type="PANTHER" id="PTHR12811">
    <property type="entry name" value="VACUOLAR PROTEIN SORTING VPS16"/>
    <property type="match status" value="1"/>
</dbReference>
<evidence type="ECO:0000259" key="5">
    <source>
        <dbReference type="Pfam" id="PF04841"/>
    </source>
</evidence>
<reference evidence="6 7" key="1">
    <citation type="journal article" date="2018" name="Nat. Ecol. Evol.">
        <title>Shark genomes provide insights into elasmobranch evolution and the origin of vertebrates.</title>
        <authorList>
            <person name="Hara Y"/>
            <person name="Yamaguchi K"/>
            <person name="Onimaru K"/>
            <person name="Kadota M"/>
            <person name="Koyanagi M"/>
            <person name="Keeley SD"/>
            <person name="Tatsumi K"/>
            <person name="Tanaka K"/>
            <person name="Motone F"/>
            <person name="Kageyama Y"/>
            <person name="Nozu R"/>
            <person name="Adachi N"/>
            <person name="Nishimura O"/>
            <person name="Nakagawa R"/>
            <person name="Tanegashima C"/>
            <person name="Kiyatake I"/>
            <person name="Matsumoto R"/>
            <person name="Murakumo K"/>
            <person name="Nishida K"/>
            <person name="Terakita A"/>
            <person name="Kuratani S"/>
            <person name="Sato K"/>
            <person name="Hyodo S Kuraku.S."/>
        </authorList>
    </citation>
    <scope>NUCLEOTIDE SEQUENCE [LARGE SCALE GENOMIC DNA]</scope>
</reference>
<dbReference type="Pfam" id="PF04841">
    <property type="entry name" value="Vps16_N"/>
    <property type="match status" value="2"/>
</dbReference>
<comment type="subunit">
    <text evidence="3">Core component of at least two putative endosomal tethering complexes, the homotypic fusion and vacuole protein sorting (HOPS) complex and the class C core vacuole/endosome tethering (CORVET) complex. Their common core is composed of the class C Vps proteins VPS11, VPS16, VPS18 and VPS33A, which in HOPS further associates with VPS39 and VPS41 and in CORVET with VPS8 and TGFBRAP1. Interacts with RAB5C. Interacts with STX17, MON1B. Associates with adapter protein complex 3 (AP-3) and clathrin:AP-3 complexes.</text>
</comment>
<comment type="similarity">
    <text evidence="1">Belongs to the VPS16 family.</text>
</comment>
<accession>A0A401Q509</accession>
<dbReference type="Pfam" id="PF04840">
    <property type="entry name" value="Vps16_C"/>
    <property type="match status" value="1"/>
</dbReference>
<gene>
    <name evidence="6" type="ORF">scyTo_0017176</name>
</gene>
<dbReference type="InterPro" id="IPR016534">
    <property type="entry name" value="VPS16"/>
</dbReference>
<organism evidence="6 7">
    <name type="scientific">Scyliorhinus torazame</name>
    <name type="common">Cloudy catshark</name>
    <name type="synonym">Catulus torazame</name>
    <dbReference type="NCBI Taxonomy" id="75743"/>
    <lineage>
        <taxon>Eukaryota</taxon>
        <taxon>Metazoa</taxon>
        <taxon>Chordata</taxon>
        <taxon>Craniata</taxon>
        <taxon>Vertebrata</taxon>
        <taxon>Chondrichthyes</taxon>
        <taxon>Elasmobranchii</taxon>
        <taxon>Galeomorphii</taxon>
        <taxon>Galeoidea</taxon>
        <taxon>Carcharhiniformes</taxon>
        <taxon>Scyliorhinidae</taxon>
        <taxon>Scyliorhinus</taxon>
    </lineage>
</organism>
<feature type="domain" description="Vps16 C-terminal" evidence="4">
    <location>
        <begin position="466"/>
        <end position="783"/>
    </location>
</feature>
<dbReference type="GO" id="GO:0006886">
    <property type="term" value="P:intracellular protein transport"/>
    <property type="evidence" value="ECO:0007669"/>
    <property type="project" value="InterPro"/>
</dbReference>
<dbReference type="GO" id="GO:0016197">
    <property type="term" value="P:endosomal transport"/>
    <property type="evidence" value="ECO:0007669"/>
    <property type="project" value="TreeGrafter"/>
</dbReference>
<dbReference type="GO" id="GO:0030897">
    <property type="term" value="C:HOPS complex"/>
    <property type="evidence" value="ECO:0007669"/>
    <property type="project" value="TreeGrafter"/>
</dbReference>